<gene>
    <name evidence="1" type="ORF">IAC10_01755</name>
</gene>
<proteinExistence type="predicted"/>
<protein>
    <submittedName>
        <fullName evidence="1">Uncharacterized protein</fullName>
    </submittedName>
</protein>
<dbReference type="AlphaFoldDB" id="A0A9D1JMN1"/>
<accession>A0A9D1JMN1</accession>
<comment type="caution">
    <text evidence="1">The sequence shown here is derived from an EMBL/GenBank/DDBJ whole genome shotgun (WGS) entry which is preliminary data.</text>
</comment>
<dbReference type="EMBL" id="DVIU01000037">
    <property type="protein sequence ID" value="HIS35345.1"/>
    <property type="molecule type" value="Genomic_DNA"/>
</dbReference>
<evidence type="ECO:0000313" key="2">
    <source>
        <dbReference type="Proteomes" id="UP000823928"/>
    </source>
</evidence>
<name>A0A9D1JMN1_9BACT</name>
<sequence length="46" mass="5203">MKKSAMKELASQFVLAAEEMKRFADVEGQYKVDASVDVQSIRIIKL</sequence>
<reference evidence="1" key="1">
    <citation type="submission" date="2020-10" db="EMBL/GenBank/DDBJ databases">
        <authorList>
            <person name="Gilroy R."/>
        </authorList>
    </citation>
    <scope>NUCLEOTIDE SEQUENCE</scope>
    <source>
        <strain evidence="1">6276</strain>
    </source>
</reference>
<reference evidence="1" key="2">
    <citation type="journal article" date="2021" name="PeerJ">
        <title>Extensive microbial diversity within the chicken gut microbiome revealed by metagenomics and culture.</title>
        <authorList>
            <person name="Gilroy R."/>
            <person name="Ravi A."/>
            <person name="Getino M."/>
            <person name="Pursley I."/>
            <person name="Horton D.L."/>
            <person name="Alikhan N.F."/>
            <person name="Baker D."/>
            <person name="Gharbi K."/>
            <person name="Hall N."/>
            <person name="Watson M."/>
            <person name="Adriaenssens E.M."/>
            <person name="Foster-Nyarko E."/>
            <person name="Jarju S."/>
            <person name="Secka A."/>
            <person name="Antonio M."/>
            <person name="Oren A."/>
            <person name="Chaudhuri R.R."/>
            <person name="La Ragione R."/>
            <person name="Hildebrand F."/>
            <person name="Pallen M.J."/>
        </authorList>
    </citation>
    <scope>NUCLEOTIDE SEQUENCE</scope>
    <source>
        <strain evidence="1">6276</strain>
    </source>
</reference>
<organism evidence="1 2">
    <name type="scientific">Candidatus Scatousia excrementigallinarum</name>
    <dbReference type="NCBI Taxonomy" id="2840935"/>
    <lineage>
        <taxon>Bacteria</taxon>
        <taxon>Candidatus Scatousia</taxon>
    </lineage>
</organism>
<evidence type="ECO:0000313" key="1">
    <source>
        <dbReference type="EMBL" id="HIS35345.1"/>
    </source>
</evidence>
<dbReference type="Proteomes" id="UP000823928">
    <property type="component" value="Unassembled WGS sequence"/>
</dbReference>